<evidence type="ECO:0000313" key="3">
    <source>
        <dbReference type="Proteomes" id="UP000299211"/>
    </source>
</evidence>
<dbReference type="EMBL" id="BJHY01000002">
    <property type="protein sequence ID" value="GDY80194.1"/>
    <property type="molecule type" value="Genomic_DNA"/>
</dbReference>
<dbReference type="Proteomes" id="UP000302139">
    <property type="component" value="Unassembled WGS sequence"/>
</dbReference>
<protein>
    <submittedName>
        <fullName evidence="2">Uncharacterized protein</fullName>
    </submittedName>
</protein>
<dbReference type="Proteomes" id="UP000299211">
    <property type="component" value="Unassembled WGS sequence"/>
</dbReference>
<reference evidence="2 3" key="1">
    <citation type="submission" date="2019-04" db="EMBL/GenBank/DDBJ databases">
        <title>Draft genome sequences of Streptomyces avermitilis ATCC 31267.</title>
        <authorList>
            <person name="Komaki H."/>
            <person name="Tamura T."/>
            <person name="Hosoyama A."/>
        </authorList>
    </citation>
    <scope>NUCLEOTIDE SEQUENCE [LARGE SCALE GENOMIC DNA]</scope>
    <source>
        <strain evidence="2 3">ATCC 31267</strain>
    </source>
</reference>
<reference evidence="1 4" key="2">
    <citation type="submission" date="2019-04" db="EMBL/GenBank/DDBJ databases">
        <title>Draft genome sequences of Streptomyces avermitilis NBRC 14893.</title>
        <authorList>
            <person name="Komaki H."/>
            <person name="Tamura T."/>
            <person name="Hosoyama A."/>
        </authorList>
    </citation>
    <scope>NUCLEOTIDE SEQUENCE [LARGE SCALE GENOMIC DNA]</scope>
    <source>
        <strain evidence="1 4">NBRC 14893</strain>
    </source>
</reference>
<dbReference type="AlphaFoldDB" id="A0A4D4N887"/>
<proteinExistence type="predicted"/>
<name>A0A4D4N887_STRAX</name>
<sequence length="215" mass="24671">MLRLRESSGCSYLNRLADANRLPVQFRPILLGHNRHHRRDDNRPGRWTPETLCRLSALTGRTAAELSHAIPALAVIGEPAENRLQSLSGQAVEVLRRPACRRCMARRGFHGLVVRTIPPHEAVCLRHQRWLLGDEQYRLHALPELQQANRRHCRLVRRTRASILAREYAVARDCLRDWFQDGKPSALRQRWNKRIDQLGEDPYGDETPVAPPSPG</sequence>
<evidence type="ECO:0000313" key="1">
    <source>
        <dbReference type="EMBL" id="GDY69930.1"/>
    </source>
</evidence>
<evidence type="ECO:0000313" key="2">
    <source>
        <dbReference type="EMBL" id="GDY80194.1"/>
    </source>
</evidence>
<accession>A0A4D4N887</accession>
<evidence type="ECO:0000313" key="4">
    <source>
        <dbReference type="Proteomes" id="UP000302139"/>
    </source>
</evidence>
<dbReference type="EMBL" id="BJHX01000003">
    <property type="protein sequence ID" value="GDY69930.1"/>
    <property type="molecule type" value="Genomic_DNA"/>
</dbReference>
<organism evidence="2 3">
    <name type="scientific">Streptomyces avermitilis</name>
    <dbReference type="NCBI Taxonomy" id="33903"/>
    <lineage>
        <taxon>Bacteria</taxon>
        <taxon>Bacillati</taxon>
        <taxon>Actinomycetota</taxon>
        <taxon>Actinomycetes</taxon>
        <taxon>Kitasatosporales</taxon>
        <taxon>Streptomycetaceae</taxon>
        <taxon>Streptomyces</taxon>
    </lineage>
</organism>
<comment type="caution">
    <text evidence="2">The sequence shown here is derived from an EMBL/GenBank/DDBJ whole genome shotgun (WGS) entry which is preliminary data.</text>
</comment>
<gene>
    <name evidence="1" type="ORF">SAV14893_093230</name>
    <name evidence="2" type="ORF">SAV31267_096790</name>
</gene>